<dbReference type="SUPFAM" id="SSF110035">
    <property type="entry name" value="GDNF receptor-like"/>
    <property type="match status" value="1"/>
</dbReference>
<accession>E2A865</accession>
<sequence length="256" mass="28805">MAELHQRKSLANPGRVQFVHRAAILAQAAEYGTAEAIPRETADFDNRGSYFERSQCRSGIKVPMAILNCLYARQLCYEDSSCSAILEIIPRVCGPELAPNKPSIDCCQENEIINLVIDRPKQVVYVYTIYIGRLSYVPLVRHEKPAILKNLPVSWENFSQNVARINPKRALGNGGRLAVCIRQDCAERSFAGRIVGNPRADYHPFHWFCQGSRLAAAGCQAHSSERVQRRVWTTQEISLYEISAIFRGKQKVGELV</sequence>
<evidence type="ECO:0000313" key="2">
    <source>
        <dbReference type="Proteomes" id="UP000000311"/>
    </source>
</evidence>
<name>E2A865_CAMFO</name>
<dbReference type="AlphaFoldDB" id="E2A865"/>
<dbReference type="OrthoDB" id="6374728at2759"/>
<dbReference type="STRING" id="104421.E2A865"/>
<dbReference type="InterPro" id="IPR037193">
    <property type="entry name" value="GDNF_alpha"/>
</dbReference>
<gene>
    <name evidence="1" type="ORF">EAG_11160</name>
</gene>
<keyword evidence="2" id="KW-1185">Reference proteome</keyword>
<proteinExistence type="predicted"/>
<reference evidence="1 2" key="1">
    <citation type="journal article" date="2010" name="Science">
        <title>Genomic comparison of the ants Camponotus floridanus and Harpegnathos saltator.</title>
        <authorList>
            <person name="Bonasio R."/>
            <person name="Zhang G."/>
            <person name="Ye C."/>
            <person name="Mutti N.S."/>
            <person name="Fang X."/>
            <person name="Qin N."/>
            <person name="Donahue G."/>
            <person name="Yang P."/>
            <person name="Li Q."/>
            <person name="Li C."/>
            <person name="Zhang P."/>
            <person name="Huang Z."/>
            <person name="Berger S.L."/>
            <person name="Reinberg D."/>
            <person name="Wang J."/>
            <person name="Liebig J."/>
        </authorList>
    </citation>
    <scope>NUCLEOTIDE SEQUENCE [LARGE SCALE GENOMIC DNA]</scope>
    <source>
        <strain evidence="2">C129</strain>
    </source>
</reference>
<organism evidence="2">
    <name type="scientific">Camponotus floridanus</name>
    <name type="common">Florida carpenter ant</name>
    <dbReference type="NCBI Taxonomy" id="104421"/>
    <lineage>
        <taxon>Eukaryota</taxon>
        <taxon>Metazoa</taxon>
        <taxon>Ecdysozoa</taxon>
        <taxon>Arthropoda</taxon>
        <taxon>Hexapoda</taxon>
        <taxon>Insecta</taxon>
        <taxon>Pterygota</taxon>
        <taxon>Neoptera</taxon>
        <taxon>Endopterygota</taxon>
        <taxon>Hymenoptera</taxon>
        <taxon>Apocrita</taxon>
        <taxon>Aculeata</taxon>
        <taxon>Formicoidea</taxon>
        <taxon>Formicidae</taxon>
        <taxon>Formicinae</taxon>
        <taxon>Camponotus</taxon>
    </lineage>
</organism>
<evidence type="ECO:0000313" key="1">
    <source>
        <dbReference type="EMBL" id="EFN70377.1"/>
    </source>
</evidence>
<protein>
    <submittedName>
        <fullName evidence="1">Uncharacterized protein</fullName>
    </submittedName>
</protein>
<dbReference type="InParanoid" id="E2A865"/>
<dbReference type="EMBL" id="GL437497">
    <property type="protein sequence ID" value="EFN70377.1"/>
    <property type="molecule type" value="Genomic_DNA"/>
</dbReference>
<dbReference type="Proteomes" id="UP000000311">
    <property type="component" value="Unassembled WGS sequence"/>
</dbReference>